<dbReference type="Gene3D" id="1.10.220.20">
    <property type="match status" value="1"/>
</dbReference>
<dbReference type="InterPro" id="IPR033742">
    <property type="entry name" value="IQSEC_PH"/>
</dbReference>
<keyword evidence="4" id="KW-0597">Phosphoprotein</keyword>
<dbReference type="GeneTree" id="ENSGT00940000155908"/>
<dbReference type="Ensembl" id="ENSCLMT00005023708.1">
    <property type="protein sequence ID" value="ENSCLMP00005022624.1"/>
    <property type="gene ID" value="ENSCLMG00005011250.1"/>
</dbReference>
<dbReference type="PANTHER" id="PTHR10663:SF318">
    <property type="entry name" value="IQ MOTIF AND SEC7 DOMAIN-CONTAINING PROTEIN 3"/>
    <property type="match status" value="1"/>
</dbReference>
<keyword evidence="5" id="KW-0175">Coiled coil</keyword>
<dbReference type="InterPro" id="IPR011993">
    <property type="entry name" value="PH-like_dom_sf"/>
</dbReference>
<evidence type="ECO:0000256" key="5">
    <source>
        <dbReference type="ARBA" id="ARBA00023054"/>
    </source>
</evidence>
<evidence type="ECO:0000256" key="1">
    <source>
        <dbReference type="ARBA" id="ARBA00004496"/>
    </source>
</evidence>
<dbReference type="AlphaFoldDB" id="A0A8C2Z676"/>
<feature type="compositionally biased region" description="Acidic residues" evidence="6">
    <location>
        <begin position="279"/>
        <end position="288"/>
    </location>
</feature>
<dbReference type="GO" id="GO:0030036">
    <property type="term" value="P:actin cytoskeleton organization"/>
    <property type="evidence" value="ECO:0007669"/>
    <property type="project" value="TreeGrafter"/>
</dbReference>
<dbReference type="FunFam" id="1.10.1000.11:FF:000001">
    <property type="entry name" value="IQ motif and SEC7 domain-containing protein 1"/>
    <property type="match status" value="1"/>
</dbReference>
<reference evidence="8" key="1">
    <citation type="submission" date="2025-08" db="UniProtKB">
        <authorList>
            <consortium name="Ensembl"/>
        </authorList>
    </citation>
    <scope>IDENTIFICATION</scope>
</reference>
<evidence type="ECO:0000313" key="8">
    <source>
        <dbReference type="Ensembl" id="ENSCLMP00005022624.1"/>
    </source>
</evidence>
<dbReference type="Pfam" id="PF01369">
    <property type="entry name" value="Sec7"/>
    <property type="match status" value="1"/>
</dbReference>
<dbReference type="Gene3D" id="2.30.29.30">
    <property type="entry name" value="Pleckstrin-homology domain (PH domain)/Phosphotyrosine-binding domain (PTB)"/>
    <property type="match status" value="1"/>
</dbReference>
<evidence type="ECO:0000256" key="2">
    <source>
        <dbReference type="ARBA" id="ARBA00006248"/>
    </source>
</evidence>
<name>A0A8C2Z676_CYCLU</name>
<evidence type="ECO:0000256" key="3">
    <source>
        <dbReference type="ARBA" id="ARBA00022490"/>
    </source>
</evidence>
<feature type="domain" description="SEC7" evidence="7">
    <location>
        <begin position="408"/>
        <end position="601"/>
    </location>
</feature>
<feature type="region of interest" description="Disordered" evidence="6">
    <location>
        <begin position="350"/>
        <end position="383"/>
    </location>
</feature>
<feature type="compositionally biased region" description="Pro residues" evidence="6">
    <location>
        <begin position="251"/>
        <end position="278"/>
    </location>
</feature>
<evidence type="ECO:0000256" key="4">
    <source>
        <dbReference type="ARBA" id="ARBA00022553"/>
    </source>
</evidence>
<keyword evidence="3" id="KW-0963">Cytoplasm</keyword>
<dbReference type="InterPro" id="IPR035999">
    <property type="entry name" value="Sec7_dom_sf"/>
</dbReference>
<feature type="region of interest" description="Disordered" evidence="6">
    <location>
        <begin position="216"/>
        <end position="315"/>
    </location>
</feature>
<dbReference type="PANTHER" id="PTHR10663">
    <property type="entry name" value="GUANYL-NUCLEOTIDE EXCHANGE FACTOR"/>
    <property type="match status" value="1"/>
</dbReference>
<dbReference type="Proteomes" id="UP000694565">
    <property type="component" value="Unplaced"/>
</dbReference>
<dbReference type="CDD" id="cd00171">
    <property type="entry name" value="Sec7"/>
    <property type="match status" value="1"/>
</dbReference>
<dbReference type="PROSITE" id="PS50096">
    <property type="entry name" value="IQ"/>
    <property type="match status" value="1"/>
</dbReference>
<feature type="compositionally biased region" description="Gly residues" evidence="6">
    <location>
        <begin position="153"/>
        <end position="165"/>
    </location>
</feature>
<comment type="subcellular location">
    <subcellularLocation>
        <location evidence="1">Cytoplasm</location>
    </subcellularLocation>
</comment>
<dbReference type="GO" id="GO:0005085">
    <property type="term" value="F:guanyl-nucleotide exchange factor activity"/>
    <property type="evidence" value="ECO:0007669"/>
    <property type="project" value="InterPro"/>
</dbReference>
<dbReference type="GO" id="GO:0005737">
    <property type="term" value="C:cytoplasm"/>
    <property type="evidence" value="ECO:0007669"/>
    <property type="project" value="UniProtKB-SubCell"/>
</dbReference>
<comment type="similarity">
    <text evidence="2">Belongs to the BRAG family.</text>
</comment>
<evidence type="ECO:0000256" key="6">
    <source>
        <dbReference type="SAM" id="MobiDB-lite"/>
    </source>
</evidence>
<dbReference type="InterPro" id="IPR023394">
    <property type="entry name" value="Sec7_C_sf"/>
</dbReference>
<feature type="region of interest" description="Disordered" evidence="6">
    <location>
        <begin position="153"/>
        <end position="181"/>
    </location>
</feature>
<dbReference type="SUPFAM" id="SSF48425">
    <property type="entry name" value="Sec7 domain"/>
    <property type="match status" value="1"/>
</dbReference>
<dbReference type="InterPro" id="IPR000904">
    <property type="entry name" value="Sec7_dom"/>
</dbReference>
<dbReference type="SUPFAM" id="SSF50729">
    <property type="entry name" value="PH domain-like"/>
    <property type="match status" value="1"/>
</dbReference>
<organism evidence="8 9">
    <name type="scientific">Cyclopterus lumpus</name>
    <name type="common">Lumpsucker</name>
    <dbReference type="NCBI Taxonomy" id="8103"/>
    <lineage>
        <taxon>Eukaryota</taxon>
        <taxon>Metazoa</taxon>
        <taxon>Chordata</taxon>
        <taxon>Craniata</taxon>
        <taxon>Vertebrata</taxon>
        <taxon>Euteleostomi</taxon>
        <taxon>Actinopterygii</taxon>
        <taxon>Neopterygii</taxon>
        <taxon>Teleostei</taxon>
        <taxon>Neoteleostei</taxon>
        <taxon>Acanthomorphata</taxon>
        <taxon>Eupercaria</taxon>
        <taxon>Perciformes</taxon>
        <taxon>Cottioidei</taxon>
        <taxon>Cottales</taxon>
        <taxon>Cyclopteridae</taxon>
        <taxon>Cyclopterus</taxon>
    </lineage>
</organism>
<keyword evidence="9" id="KW-1185">Reference proteome</keyword>
<reference evidence="8" key="2">
    <citation type="submission" date="2025-09" db="UniProtKB">
        <authorList>
            <consortium name="Ensembl"/>
        </authorList>
    </citation>
    <scope>IDENTIFICATION</scope>
</reference>
<dbReference type="PROSITE" id="PS50190">
    <property type="entry name" value="SEC7"/>
    <property type="match status" value="1"/>
</dbReference>
<protein>
    <submittedName>
        <fullName evidence="8">IQ motif and Sec7 domain ArfGEF 3a</fullName>
    </submittedName>
</protein>
<feature type="compositionally biased region" description="Low complexity" evidence="6">
    <location>
        <begin position="361"/>
        <end position="383"/>
    </location>
</feature>
<dbReference type="Pfam" id="PF16453">
    <property type="entry name" value="IQ_SEC7_PH"/>
    <property type="match status" value="1"/>
</dbReference>
<sequence>MLEHKYGGHLISRRAACKIQTAFRQYQLSKNFEKIRNSLLESRLPRRISMRKVRVQNTEGFSAERALAEGYNLTGIPLVRSPSLPATVGGNLTDLEDSFTEQVQSLAKSIDDALSNWSLKTMCSLQEGGTYQFSADSFSVAAAAAAAAGGVGGGGGGGGGEGCVGGESTLPQGPLDPSDLSRSASKLMMAFRDVTVQFDSQNFRVSSSVVESATVTLGSSVQQEGAPTTVTSTSTTSNSSPVFIPPGLAQEPPPPCAELPAEPIDPPPPPQEPPPPPESDFEEGEQDVEFPAPPPSEEELGEEQQPPLTPLDKMAAPQSPEEFVMVVPPHTQPLHAPPPLLGSMAEPLEVKRCSSETADNSSEQMSSSSTSTEARSTSEASSKEALQAMILSLPRYHCENPASCKSPTLSTDVMRKRLYRIGLNLFNVNPDKGLQFLISRGFIPDTPIGVAHFLLQRKGLSRQMIGEFLGNSKKPFNRDVLDCVVDEMDFSGMELDEALRKFQAHIRVQGEAQKVERLIEAFSQRYCMCNPDVVQQFHNPDTIFILAFAIILLNTDMYSPNIKPDRKMMLEDFIRNLRGVDDGADIPRDMVVGIYERIQLRELRSNEDHVTYVSKVEQSIVGMKTTLSLSPSPGCVLSVPHRRLVCCSRLFEVTDVNKAQKQAAHQREVFLFNDLIVYFNACSIKIANTLQTVRAMSLVTHISTTQCLLCSPVYPHGITILSPFGSDKKQVLNFCAQSAEELLKFVEDLKESISEVSEMEQIRIECKCVFLGFSPHYNGRLETHSVDYRLTDGSYLSQ</sequence>
<evidence type="ECO:0000259" key="7">
    <source>
        <dbReference type="PROSITE" id="PS50190"/>
    </source>
</evidence>
<proteinExistence type="inferred from homology"/>
<feature type="compositionally biased region" description="Polar residues" evidence="6">
    <location>
        <begin position="217"/>
        <end position="226"/>
    </location>
</feature>
<accession>A0A8C2Z676</accession>
<evidence type="ECO:0000313" key="9">
    <source>
        <dbReference type="Proteomes" id="UP000694565"/>
    </source>
</evidence>
<dbReference type="SMART" id="SM00222">
    <property type="entry name" value="Sec7"/>
    <property type="match status" value="1"/>
</dbReference>
<dbReference type="GO" id="GO:0032012">
    <property type="term" value="P:regulation of ARF protein signal transduction"/>
    <property type="evidence" value="ECO:0007669"/>
    <property type="project" value="InterPro"/>
</dbReference>
<feature type="compositionally biased region" description="Low complexity" evidence="6">
    <location>
        <begin position="228"/>
        <end position="240"/>
    </location>
</feature>
<dbReference type="FunFam" id="1.10.220.20:FF:000001">
    <property type="entry name" value="IQ motif and SEC7 domain-containing protein 1"/>
    <property type="match status" value="1"/>
</dbReference>
<dbReference type="Gene3D" id="1.10.1000.11">
    <property type="entry name" value="Arf Nucleotide-binding Site Opener,domain 2"/>
    <property type="match status" value="1"/>
</dbReference>